<dbReference type="Gene3D" id="3.30.70.1230">
    <property type="entry name" value="Nucleotide cyclase"/>
    <property type="match status" value="1"/>
</dbReference>
<dbReference type="Proteomes" id="UP000193781">
    <property type="component" value="Unassembled WGS sequence"/>
</dbReference>
<keyword evidence="1" id="KW-0547">Nucleotide-binding</keyword>
<keyword evidence="5" id="KW-1185">Reference proteome</keyword>
<dbReference type="GO" id="GO:0035556">
    <property type="term" value="P:intracellular signal transduction"/>
    <property type="evidence" value="ECO:0007669"/>
    <property type="project" value="InterPro"/>
</dbReference>
<dbReference type="PANTHER" id="PTHR16305">
    <property type="entry name" value="TESTICULAR SOLUBLE ADENYLYL CYCLASE"/>
    <property type="match status" value="1"/>
</dbReference>
<organism evidence="4 5">
    <name type="scientific">Mycobacterium nebraskense</name>
    <dbReference type="NCBI Taxonomy" id="244292"/>
    <lineage>
        <taxon>Bacteria</taxon>
        <taxon>Bacillati</taxon>
        <taxon>Actinomycetota</taxon>
        <taxon>Actinomycetes</taxon>
        <taxon>Mycobacteriales</taxon>
        <taxon>Mycobacteriaceae</taxon>
        <taxon>Mycobacterium</taxon>
    </lineage>
</organism>
<dbReference type="InterPro" id="IPR001054">
    <property type="entry name" value="A/G_cyclase"/>
</dbReference>
<evidence type="ECO:0000259" key="3">
    <source>
        <dbReference type="PROSITE" id="PS50125"/>
    </source>
</evidence>
<dbReference type="CDD" id="cd07302">
    <property type="entry name" value="CHD"/>
    <property type="match status" value="1"/>
</dbReference>
<evidence type="ECO:0000313" key="5">
    <source>
        <dbReference type="Proteomes" id="UP000193781"/>
    </source>
</evidence>
<dbReference type="SUPFAM" id="SSF48452">
    <property type="entry name" value="TPR-like"/>
    <property type="match status" value="2"/>
</dbReference>
<dbReference type="GO" id="GO:0005737">
    <property type="term" value="C:cytoplasm"/>
    <property type="evidence" value="ECO:0007669"/>
    <property type="project" value="TreeGrafter"/>
</dbReference>
<dbReference type="GO" id="GO:0004016">
    <property type="term" value="F:adenylate cyclase activity"/>
    <property type="evidence" value="ECO:0007669"/>
    <property type="project" value="TreeGrafter"/>
</dbReference>
<comment type="caution">
    <text evidence="4">The sequence shown here is derived from an EMBL/GenBank/DDBJ whole genome shotgun (WGS) entry which is preliminary data.</text>
</comment>
<dbReference type="InterPro" id="IPR041664">
    <property type="entry name" value="AAA_16"/>
</dbReference>
<dbReference type="Pfam" id="PF13191">
    <property type="entry name" value="AAA_16"/>
    <property type="match status" value="1"/>
</dbReference>
<dbReference type="GO" id="GO:0009190">
    <property type="term" value="P:cyclic nucleotide biosynthetic process"/>
    <property type="evidence" value="ECO:0007669"/>
    <property type="project" value="InterPro"/>
</dbReference>
<protein>
    <recommendedName>
        <fullName evidence="3">Guanylate cyclase domain-containing protein</fullName>
    </recommendedName>
</protein>
<keyword evidence="2" id="KW-0067">ATP-binding</keyword>
<dbReference type="PROSITE" id="PS50125">
    <property type="entry name" value="GUANYLATE_CYCLASE_2"/>
    <property type="match status" value="1"/>
</dbReference>
<dbReference type="SUPFAM" id="SSF52540">
    <property type="entry name" value="P-loop containing nucleoside triphosphate hydrolases"/>
    <property type="match status" value="1"/>
</dbReference>
<dbReference type="Pfam" id="PF00211">
    <property type="entry name" value="Guanylate_cyc"/>
    <property type="match status" value="1"/>
</dbReference>
<accession>A0A1X1YUG9</accession>
<name>A0A1X1YUG9_9MYCO</name>
<dbReference type="AlphaFoldDB" id="A0A1X1YUG9"/>
<evidence type="ECO:0000313" key="4">
    <source>
        <dbReference type="EMBL" id="ORW14690.1"/>
    </source>
</evidence>
<reference evidence="4 5" key="1">
    <citation type="submission" date="2016-01" db="EMBL/GenBank/DDBJ databases">
        <title>The new phylogeny of the genus Mycobacterium.</title>
        <authorList>
            <person name="Tarcisio F."/>
            <person name="Conor M."/>
            <person name="Antonella G."/>
            <person name="Elisabetta G."/>
            <person name="Giulia F.S."/>
            <person name="Sara T."/>
            <person name="Anna F."/>
            <person name="Clotilde B."/>
            <person name="Roberto B."/>
            <person name="Veronica D.S."/>
            <person name="Fabio R."/>
            <person name="Monica P."/>
            <person name="Olivier J."/>
            <person name="Enrico T."/>
            <person name="Nicola S."/>
        </authorList>
    </citation>
    <scope>NUCLEOTIDE SEQUENCE [LARGE SCALE GENOMIC DNA]</scope>
    <source>
        <strain evidence="4 5">DSM 44803</strain>
    </source>
</reference>
<proteinExistence type="predicted"/>
<evidence type="ECO:0000256" key="1">
    <source>
        <dbReference type="ARBA" id="ARBA00022741"/>
    </source>
</evidence>
<dbReference type="EMBL" id="LQPH01000178">
    <property type="protein sequence ID" value="ORW14690.1"/>
    <property type="molecule type" value="Genomic_DNA"/>
</dbReference>
<evidence type="ECO:0000256" key="2">
    <source>
        <dbReference type="ARBA" id="ARBA00022840"/>
    </source>
</evidence>
<dbReference type="SUPFAM" id="SSF55073">
    <property type="entry name" value="Nucleotide cyclase"/>
    <property type="match status" value="1"/>
</dbReference>
<dbReference type="InterPro" id="IPR027417">
    <property type="entry name" value="P-loop_NTPase"/>
</dbReference>
<dbReference type="OrthoDB" id="5476461at2"/>
<gene>
    <name evidence="4" type="ORF">AWC17_19355</name>
</gene>
<sequence length="1116" mass="123072">MDFYAVLDQVLELVGSRGRVSHQALKLEFDLDEMHFQALKEELLFAHAGTIRDEGSGFAWVGQPPVIGTVPQPQCPEAERRQLTMLFCDLVGSTPLASQFDPEEWREIMRAYYDTCGKVIARFDGHIALYLGDGLLVYFGYPLAHEDDAQRAVRAGLGIVEAVGQLNGVLTEKHGVSLAVRLGCHTGLVVVGDLSGTGHDDMALGETPNIAARLQGIAEPNTLVIGALTHQLLGGLFTCRSLGSPPLKGVAAPLEVFQVLSESTARSRLEAIGNTDLTPLVGRETEVRELQDTWAQVVEGRGQVVSLSGEAGIGKSRLVWHISEHASDVAWLIPFQCSPFYQHTALHPVIDALERVALGFDGHDSPTQKMRKLEGWLVQNGQQLADAVPLFSSLLSIPLTPEYTPVSAPPDQLKQQTLQAITTILLNRAAQQPLLLVMEDLQWVDPTTIELLSLIVEQVPATRIMMLLTYRPDFEPPWAPLTHLAAITLGRLPPDEAAQLTSRVAGGKILPAELMAQLVAKTDGVPLFVEELTKMVLESGRLVEHAEHYELTGPLPELPIPNTLHDSLTARLDRLSPVKSVAQLAATLGRDFSYALLRAVAPWDEDTLLRGLRQLTDAELLYQQGLPPTATYRFKHALIQDAAYQSLLKSTRQQHHQRIAQTLESRFGETVSTQPELLAHHYTEAGLTAQAIPYWRAAGQRALQRYANLEAATHARRGLELLSTLAETPEHAQQELSLQILLGAASSFVHGPQSVEHNYARACELARQVGSTPELFPALSGLQYAQMVHGRMRRARALAEEFLQLAQQQDDPLILAVGHRMLAYTAWWQGDLIDVRNHSRQGLAFYSLDQHSAGLIGYSQDSGVVCGYLSALVEHVLGYPTRAVQAMERTLAHAQGLGHPNSVAMTLLMSAQLSQLRRDPELARMHAEAAMAVSREHGIDATELWCLLPHGWALAQQGEVAKGISDIREGINRRRAYGIGAVWPWFLVLLAEAYGAVGQLGEGLAALEEALQWVQQNDERLYEAEAYRIRGELLLKQHVPDTAEAEQCFERGLQVARQQQAKSWELRAAMSLSRLWQQQGRRDDARELLMPVYDWFTEGLDTADLQDARELAEGLS</sequence>
<dbReference type="RefSeq" id="WP_052742826.1">
    <property type="nucleotide sequence ID" value="NZ_JACPNT010000078.1"/>
</dbReference>
<feature type="domain" description="Guanylate cyclase" evidence="3">
    <location>
        <begin position="84"/>
        <end position="215"/>
    </location>
</feature>
<dbReference type="PANTHER" id="PTHR16305:SF28">
    <property type="entry name" value="GUANYLATE CYCLASE DOMAIN-CONTAINING PROTEIN"/>
    <property type="match status" value="1"/>
</dbReference>
<dbReference type="Gene3D" id="1.25.40.10">
    <property type="entry name" value="Tetratricopeptide repeat domain"/>
    <property type="match status" value="2"/>
</dbReference>
<dbReference type="SMART" id="SM00044">
    <property type="entry name" value="CYCc"/>
    <property type="match status" value="1"/>
</dbReference>
<dbReference type="InterPro" id="IPR029787">
    <property type="entry name" value="Nucleotide_cyclase"/>
</dbReference>
<dbReference type="GO" id="GO:0005524">
    <property type="term" value="F:ATP binding"/>
    <property type="evidence" value="ECO:0007669"/>
    <property type="project" value="UniProtKB-KW"/>
</dbReference>
<dbReference type="InterPro" id="IPR011990">
    <property type="entry name" value="TPR-like_helical_dom_sf"/>
</dbReference>